<gene>
    <name evidence="11" type="ORF">SAMN05421806_13118</name>
</gene>
<dbReference type="GO" id="GO:1990961">
    <property type="term" value="P:xenobiotic detoxification by transmembrane export across the plasma membrane"/>
    <property type="evidence" value="ECO:0007669"/>
    <property type="project" value="InterPro"/>
</dbReference>
<dbReference type="STRING" id="417292.SAMN05421806_13118"/>
<keyword evidence="7 9" id="KW-0472">Membrane</keyword>
<dbReference type="PANTHER" id="PTHR23502:SF132">
    <property type="entry name" value="POLYAMINE TRANSPORTER 2-RELATED"/>
    <property type="match status" value="1"/>
</dbReference>
<feature type="region of interest" description="Disordered" evidence="8">
    <location>
        <begin position="1"/>
        <end position="22"/>
    </location>
</feature>
<evidence type="ECO:0000256" key="1">
    <source>
        <dbReference type="ARBA" id="ARBA00004651"/>
    </source>
</evidence>
<dbReference type="PROSITE" id="PS50850">
    <property type="entry name" value="MFS"/>
    <property type="match status" value="1"/>
</dbReference>
<feature type="transmembrane region" description="Helical" evidence="9">
    <location>
        <begin position="101"/>
        <end position="120"/>
    </location>
</feature>
<feature type="transmembrane region" description="Helical" evidence="9">
    <location>
        <begin position="35"/>
        <end position="57"/>
    </location>
</feature>
<feature type="compositionally biased region" description="Low complexity" evidence="8">
    <location>
        <begin position="1"/>
        <end position="17"/>
    </location>
</feature>
<protein>
    <submittedName>
        <fullName evidence="11">MFS transporter, DHA1 family, bicyclomycin/chloramphenicol resistance protein</fullName>
    </submittedName>
</protein>
<feature type="transmembrane region" description="Helical" evidence="9">
    <location>
        <begin position="336"/>
        <end position="356"/>
    </location>
</feature>
<evidence type="ECO:0000256" key="7">
    <source>
        <dbReference type="ARBA" id="ARBA00023136"/>
    </source>
</evidence>
<dbReference type="GO" id="GO:0042910">
    <property type="term" value="F:xenobiotic transmembrane transporter activity"/>
    <property type="evidence" value="ECO:0007669"/>
    <property type="project" value="InterPro"/>
</dbReference>
<feature type="transmembrane region" description="Helical" evidence="9">
    <location>
        <begin position="368"/>
        <end position="387"/>
    </location>
</feature>
<feature type="transmembrane region" description="Helical" evidence="9">
    <location>
        <begin position="393"/>
        <end position="414"/>
    </location>
</feature>
<evidence type="ECO:0000256" key="3">
    <source>
        <dbReference type="ARBA" id="ARBA00022448"/>
    </source>
</evidence>
<keyword evidence="6 9" id="KW-1133">Transmembrane helix</keyword>
<dbReference type="InterPro" id="IPR036259">
    <property type="entry name" value="MFS_trans_sf"/>
</dbReference>
<proteinExistence type="inferred from homology"/>
<evidence type="ECO:0000256" key="5">
    <source>
        <dbReference type="ARBA" id="ARBA00022692"/>
    </source>
</evidence>
<evidence type="ECO:0000313" key="11">
    <source>
        <dbReference type="EMBL" id="SDL37109.1"/>
    </source>
</evidence>
<comment type="subcellular location">
    <subcellularLocation>
        <location evidence="1">Cell membrane</location>
        <topology evidence="1">Multi-pass membrane protein</topology>
    </subcellularLocation>
</comment>
<evidence type="ECO:0000313" key="12">
    <source>
        <dbReference type="Proteomes" id="UP000199155"/>
    </source>
</evidence>
<dbReference type="RefSeq" id="WP_093618093.1">
    <property type="nucleotide sequence ID" value="NZ_FNFF01000031.1"/>
</dbReference>
<feature type="transmembrane region" description="Helical" evidence="9">
    <location>
        <begin position="126"/>
        <end position="147"/>
    </location>
</feature>
<keyword evidence="12" id="KW-1185">Reference proteome</keyword>
<comment type="similarity">
    <text evidence="2">Belongs to the major facilitator superfamily. Bcr/CmlA family.</text>
</comment>
<keyword evidence="4" id="KW-1003">Cell membrane</keyword>
<dbReference type="EMBL" id="FNFF01000031">
    <property type="protein sequence ID" value="SDL37109.1"/>
    <property type="molecule type" value="Genomic_DNA"/>
</dbReference>
<feature type="transmembrane region" description="Helical" evidence="9">
    <location>
        <begin position="277"/>
        <end position="297"/>
    </location>
</feature>
<feature type="transmembrane region" description="Helical" evidence="9">
    <location>
        <begin position="189"/>
        <end position="209"/>
    </location>
</feature>
<sequence length="417" mass="41591">MTSTAPEADAAAALDTAGSKPPAAALPVAGRRLRLILILGGLSAFGPLSLDMYLPALPELAGEFRVPDATVQLTLTSCLVGLALGQLVAGPLSDTYGRRKPLLFGLAGYALASVLCAFAPNAEALTGLRLVQGLAGAAGLVVARAMVSDLYEGKAAARFFALLMLVNGLAPILAPLIGGQLLAVTDWRGIFGVLAVIGAGLLAAAAWGLPETLAAGRRRTGGLVRTLRTARLLLCSGEFMAYALGGGLAMAALFAYISGSTFVLQNVYGMSAQAFSLAFAGNAVALVAAGQLGARLLNRCSSAALMRAGLLVQCAGAALLLFSVATGLGLPGVLPSLVLVVASIGLISPNSTALAMSVHPEAGGTASAVLGVLQYGMGGVAAPLVGLGGTGSAWGMAVTIMAFAGAALLTGVVVRRR</sequence>
<evidence type="ECO:0000259" key="10">
    <source>
        <dbReference type="PROSITE" id="PS50850"/>
    </source>
</evidence>
<keyword evidence="5 9" id="KW-0812">Transmembrane</keyword>
<evidence type="ECO:0000256" key="4">
    <source>
        <dbReference type="ARBA" id="ARBA00022475"/>
    </source>
</evidence>
<dbReference type="AlphaFoldDB" id="A0A1G9JHP8"/>
<dbReference type="SUPFAM" id="SSF103473">
    <property type="entry name" value="MFS general substrate transporter"/>
    <property type="match status" value="1"/>
</dbReference>
<dbReference type="InterPro" id="IPR011701">
    <property type="entry name" value="MFS"/>
</dbReference>
<organism evidence="11 12">
    <name type="scientific">Streptomyces indicus</name>
    <dbReference type="NCBI Taxonomy" id="417292"/>
    <lineage>
        <taxon>Bacteria</taxon>
        <taxon>Bacillati</taxon>
        <taxon>Actinomycetota</taxon>
        <taxon>Actinomycetes</taxon>
        <taxon>Kitasatosporales</taxon>
        <taxon>Streptomycetaceae</taxon>
        <taxon>Streptomyces</taxon>
    </lineage>
</organism>
<name>A0A1G9JHP8_9ACTN</name>
<evidence type="ECO:0000256" key="8">
    <source>
        <dbReference type="SAM" id="MobiDB-lite"/>
    </source>
</evidence>
<dbReference type="FunFam" id="1.20.1720.10:FF:000005">
    <property type="entry name" value="Bcr/CflA family efflux transporter"/>
    <property type="match status" value="1"/>
</dbReference>
<dbReference type="PRINTS" id="PR01035">
    <property type="entry name" value="TCRTETA"/>
</dbReference>
<evidence type="ECO:0000256" key="2">
    <source>
        <dbReference type="ARBA" id="ARBA00006236"/>
    </source>
</evidence>
<feature type="domain" description="Major facilitator superfamily (MFS) profile" evidence="10">
    <location>
        <begin position="35"/>
        <end position="417"/>
    </location>
</feature>
<reference evidence="11 12" key="1">
    <citation type="submission" date="2016-10" db="EMBL/GenBank/DDBJ databases">
        <authorList>
            <person name="de Groot N.N."/>
        </authorList>
    </citation>
    <scope>NUCLEOTIDE SEQUENCE [LARGE SCALE GENOMIC DNA]</scope>
    <source>
        <strain evidence="11 12">CGMCC 4.5727</strain>
    </source>
</reference>
<accession>A0A1G9JHP8</accession>
<feature type="transmembrane region" description="Helical" evidence="9">
    <location>
        <begin position="309"/>
        <end position="330"/>
    </location>
</feature>
<evidence type="ECO:0000256" key="6">
    <source>
        <dbReference type="ARBA" id="ARBA00022989"/>
    </source>
</evidence>
<keyword evidence="3" id="KW-0813">Transport</keyword>
<dbReference type="InterPro" id="IPR020846">
    <property type="entry name" value="MFS_dom"/>
</dbReference>
<dbReference type="OrthoDB" id="9814303at2"/>
<dbReference type="InterPro" id="IPR001958">
    <property type="entry name" value="Tet-R_TetA/multi-R_MdtG-like"/>
</dbReference>
<dbReference type="InterPro" id="IPR004812">
    <property type="entry name" value="Efflux_drug-R_Bcr/CmlA"/>
</dbReference>
<feature type="transmembrane region" description="Helical" evidence="9">
    <location>
        <begin position="69"/>
        <end position="89"/>
    </location>
</feature>
<dbReference type="PANTHER" id="PTHR23502">
    <property type="entry name" value="MAJOR FACILITATOR SUPERFAMILY"/>
    <property type="match status" value="1"/>
</dbReference>
<dbReference type="GO" id="GO:0005886">
    <property type="term" value="C:plasma membrane"/>
    <property type="evidence" value="ECO:0007669"/>
    <property type="project" value="UniProtKB-SubCell"/>
</dbReference>
<dbReference type="Pfam" id="PF07690">
    <property type="entry name" value="MFS_1"/>
    <property type="match status" value="1"/>
</dbReference>
<dbReference type="Gene3D" id="1.20.1720.10">
    <property type="entry name" value="Multidrug resistance protein D"/>
    <property type="match status" value="1"/>
</dbReference>
<dbReference type="Proteomes" id="UP000199155">
    <property type="component" value="Unassembled WGS sequence"/>
</dbReference>
<evidence type="ECO:0000256" key="9">
    <source>
        <dbReference type="SAM" id="Phobius"/>
    </source>
</evidence>
<dbReference type="CDD" id="cd17320">
    <property type="entry name" value="MFS_MdfA_MDR_like"/>
    <property type="match status" value="1"/>
</dbReference>
<feature type="transmembrane region" description="Helical" evidence="9">
    <location>
        <begin position="159"/>
        <end position="183"/>
    </location>
</feature>
<dbReference type="NCBIfam" id="TIGR00710">
    <property type="entry name" value="efflux_Bcr_CflA"/>
    <property type="match status" value="1"/>
</dbReference>
<feature type="transmembrane region" description="Helical" evidence="9">
    <location>
        <begin position="230"/>
        <end position="257"/>
    </location>
</feature>